<organism evidence="1 2">
    <name type="scientific">Polyplax serrata</name>
    <name type="common">Common mouse louse</name>
    <dbReference type="NCBI Taxonomy" id="468196"/>
    <lineage>
        <taxon>Eukaryota</taxon>
        <taxon>Metazoa</taxon>
        <taxon>Ecdysozoa</taxon>
        <taxon>Arthropoda</taxon>
        <taxon>Hexapoda</taxon>
        <taxon>Insecta</taxon>
        <taxon>Pterygota</taxon>
        <taxon>Neoptera</taxon>
        <taxon>Paraneoptera</taxon>
        <taxon>Psocodea</taxon>
        <taxon>Troctomorpha</taxon>
        <taxon>Phthiraptera</taxon>
        <taxon>Anoplura</taxon>
        <taxon>Polyplacidae</taxon>
        <taxon>Polyplax</taxon>
    </lineage>
</organism>
<protein>
    <recommendedName>
        <fullName evidence="3">ANK_REP_REGION domain-containing protein</fullName>
    </recommendedName>
</protein>
<keyword evidence="2" id="KW-1185">Reference proteome</keyword>
<name>A0ABR1AD89_POLSC</name>
<dbReference type="Gene3D" id="1.25.40.20">
    <property type="entry name" value="Ankyrin repeat-containing domain"/>
    <property type="match status" value="1"/>
</dbReference>
<reference evidence="1 2" key="1">
    <citation type="submission" date="2023-09" db="EMBL/GenBank/DDBJ databases">
        <title>Genomes of two closely related lineages of the louse Polyplax serrata with different host specificities.</title>
        <authorList>
            <person name="Martinu J."/>
            <person name="Tarabai H."/>
            <person name="Stefka J."/>
            <person name="Hypsa V."/>
        </authorList>
    </citation>
    <scope>NUCLEOTIDE SEQUENCE [LARGE SCALE GENOMIC DNA]</scope>
    <source>
        <strain evidence="1">98ZLc_SE</strain>
    </source>
</reference>
<gene>
    <name evidence="1" type="ORF">RUM44_005333</name>
</gene>
<proteinExistence type="predicted"/>
<dbReference type="SUPFAM" id="SSF48403">
    <property type="entry name" value="Ankyrin repeat"/>
    <property type="match status" value="1"/>
</dbReference>
<comment type="caution">
    <text evidence="1">The sequence shown here is derived from an EMBL/GenBank/DDBJ whole genome shotgun (WGS) entry which is preliminary data.</text>
</comment>
<dbReference type="EMBL" id="JAWJWF010000053">
    <property type="protein sequence ID" value="KAK6616976.1"/>
    <property type="molecule type" value="Genomic_DNA"/>
</dbReference>
<sequence>MSVSNRNEFPFGKRYPLVLLNACQKGDLPFIKLLLRNYLSCVGHRVDTLDLDVLSIRDFVSASVFHYAARGDQVSVLRFLWPLLKGKPFPKTLQLSTPAHEAAAFGNLTSLQWLLKRSTSLMQATDIDGCNILHLAAR</sequence>
<evidence type="ECO:0000313" key="1">
    <source>
        <dbReference type="EMBL" id="KAK6616976.1"/>
    </source>
</evidence>
<evidence type="ECO:0000313" key="2">
    <source>
        <dbReference type="Proteomes" id="UP001359485"/>
    </source>
</evidence>
<dbReference type="InterPro" id="IPR036770">
    <property type="entry name" value="Ankyrin_rpt-contain_sf"/>
</dbReference>
<evidence type="ECO:0008006" key="3">
    <source>
        <dbReference type="Google" id="ProtNLM"/>
    </source>
</evidence>
<accession>A0ABR1AD89</accession>
<dbReference type="Proteomes" id="UP001359485">
    <property type="component" value="Unassembled WGS sequence"/>
</dbReference>